<evidence type="ECO:0000256" key="2">
    <source>
        <dbReference type="SAM" id="MobiDB-lite"/>
    </source>
</evidence>
<comment type="caution">
    <text evidence="3">The sequence shown here is derived from an EMBL/GenBank/DDBJ whole genome shotgun (WGS) entry which is preliminary data.</text>
</comment>
<dbReference type="EMBL" id="VWYV01001379">
    <property type="protein sequence ID" value="NXE14564.1"/>
    <property type="molecule type" value="Genomic_DNA"/>
</dbReference>
<feature type="region of interest" description="Disordered" evidence="2">
    <location>
        <begin position="68"/>
        <end position="87"/>
    </location>
</feature>
<feature type="coiled-coil region" evidence="1">
    <location>
        <begin position="4"/>
        <end position="45"/>
    </location>
</feature>
<keyword evidence="1" id="KW-0175">Coiled coil</keyword>
<organism evidence="3 4">
    <name type="scientific">Lophotis ruficrista</name>
    <dbReference type="NCBI Taxonomy" id="172689"/>
    <lineage>
        <taxon>Eukaryota</taxon>
        <taxon>Metazoa</taxon>
        <taxon>Chordata</taxon>
        <taxon>Craniata</taxon>
        <taxon>Vertebrata</taxon>
        <taxon>Euteleostomi</taxon>
        <taxon>Archelosauria</taxon>
        <taxon>Archosauria</taxon>
        <taxon>Dinosauria</taxon>
        <taxon>Saurischia</taxon>
        <taxon>Theropoda</taxon>
        <taxon>Coelurosauria</taxon>
        <taxon>Aves</taxon>
        <taxon>Neognathae</taxon>
        <taxon>Neoaves</taxon>
        <taxon>Otidimorphae</taxon>
        <taxon>Otidiformes</taxon>
        <taxon>Otididae</taxon>
        <taxon>Lophotis</taxon>
    </lineage>
</organism>
<dbReference type="OrthoDB" id="3549872at2759"/>
<keyword evidence="4" id="KW-1185">Reference proteome</keyword>
<feature type="non-terminal residue" evidence="3">
    <location>
        <position position="87"/>
    </location>
</feature>
<reference evidence="3 4" key="1">
    <citation type="submission" date="2019-09" db="EMBL/GenBank/DDBJ databases">
        <title>Bird 10,000 Genomes (B10K) Project - Family phase.</title>
        <authorList>
            <person name="Zhang G."/>
        </authorList>
    </citation>
    <scope>NUCLEOTIDE SEQUENCE [LARGE SCALE GENOMIC DNA]</scope>
    <source>
        <strain evidence="3">B10K-CU-031-23</strain>
    </source>
</reference>
<feature type="non-terminal residue" evidence="3">
    <location>
        <position position="1"/>
    </location>
</feature>
<sequence length="87" mass="9763">QSLAAELCNLRAQAEETAVAHEREAKNLREQATAAAKQRDGALREAEDARAQLRLVAEAQAAGRRELLEAQREARESREGREAERRR</sequence>
<evidence type="ECO:0000256" key="1">
    <source>
        <dbReference type="SAM" id="Coils"/>
    </source>
</evidence>
<evidence type="ECO:0000313" key="4">
    <source>
        <dbReference type="Proteomes" id="UP000533896"/>
    </source>
</evidence>
<gene>
    <name evidence="3" type="primary">Crocc</name>
    <name evidence="3" type="ORF">LOPRUF_R14965</name>
</gene>
<dbReference type="AlphaFoldDB" id="A0A7K8KIX6"/>
<name>A0A7K8KIX6_9AVES</name>
<evidence type="ECO:0000313" key="3">
    <source>
        <dbReference type="EMBL" id="NXE14564.1"/>
    </source>
</evidence>
<proteinExistence type="predicted"/>
<dbReference type="Proteomes" id="UP000533896">
    <property type="component" value="Unassembled WGS sequence"/>
</dbReference>
<protein>
    <submittedName>
        <fullName evidence="3">CROCC protein</fullName>
    </submittedName>
</protein>
<accession>A0A7K8KIX6</accession>